<dbReference type="GeneID" id="39983868"/>
<dbReference type="VEuPathDB" id="TriTrypDB:TM35_000082230"/>
<accession>A0A1X0P0I6</accession>
<protein>
    <submittedName>
        <fullName evidence="1">Uncharacterized protein</fullName>
    </submittedName>
</protein>
<organism evidence="1 2">
    <name type="scientific">Trypanosoma theileri</name>
    <dbReference type="NCBI Taxonomy" id="67003"/>
    <lineage>
        <taxon>Eukaryota</taxon>
        <taxon>Discoba</taxon>
        <taxon>Euglenozoa</taxon>
        <taxon>Kinetoplastea</taxon>
        <taxon>Metakinetoplastina</taxon>
        <taxon>Trypanosomatida</taxon>
        <taxon>Trypanosomatidae</taxon>
        <taxon>Trypanosoma</taxon>
    </lineage>
</organism>
<comment type="caution">
    <text evidence="1">The sequence shown here is derived from an EMBL/GenBank/DDBJ whole genome shotgun (WGS) entry which is preliminary data.</text>
</comment>
<reference evidence="1 2" key="1">
    <citation type="submission" date="2017-03" db="EMBL/GenBank/DDBJ databases">
        <title>An alternative strategy for trypanosome survival in the mammalian bloodstream revealed through genome and transcriptome analysis of the ubiquitous bovine parasite Trypanosoma (Megatrypanum) theileri.</title>
        <authorList>
            <person name="Kelly S."/>
            <person name="Ivens A."/>
            <person name="Mott A."/>
            <person name="O'Neill E."/>
            <person name="Emms D."/>
            <person name="Macleod O."/>
            <person name="Voorheis P."/>
            <person name="Matthews J."/>
            <person name="Matthews K."/>
            <person name="Carrington M."/>
        </authorList>
    </citation>
    <scope>NUCLEOTIDE SEQUENCE [LARGE SCALE GENOMIC DNA]</scope>
    <source>
        <strain evidence="1">Edinburgh</strain>
    </source>
</reference>
<dbReference type="Proteomes" id="UP000192257">
    <property type="component" value="Unassembled WGS sequence"/>
</dbReference>
<keyword evidence="2" id="KW-1185">Reference proteome</keyword>
<evidence type="ECO:0000313" key="2">
    <source>
        <dbReference type="Proteomes" id="UP000192257"/>
    </source>
</evidence>
<dbReference type="RefSeq" id="XP_028884491.1">
    <property type="nucleotide sequence ID" value="XM_029024088.1"/>
</dbReference>
<sequence>MTLPRSPLDVVWPFNRIFYSVARGTMNKEQEGDSFLPYDEGKLCHDGVKTFRYCHVRCEKEIHGNYRKWRAIGTFCPTGILFCWHPTTTMCEVCLVSLNRWKCVSWAPRLESPRCQRRAVVRFRGPRRLPHDGKKKS</sequence>
<gene>
    <name evidence="1" type="ORF">TM35_000082230</name>
</gene>
<dbReference type="EMBL" id="NBCO01000008">
    <property type="protein sequence ID" value="ORC90425.1"/>
    <property type="molecule type" value="Genomic_DNA"/>
</dbReference>
<name>A0A1X0P0I6_9TRYP</name>
<proteinExistence type="predicted"/>
<dbReference type="AlphaFoldDB" id="A0A1X0P0I6"/>
<evidence type="ECO:0000313" key="1">
    <source>
        <dbReference type="EMBL" id="ORC90425.1"/>
    </source>
</evidence>